<feature type="transmembrane region" description="Helical" evidence="1">
    <location>
        <begin position="962"/>
        <end position="981"/>
    </location>
</feature>
<dbReference type="EMBL" id="JAENIJ010000019">
    <property type="protein sequence ID" value="MBK1883215.1"/>
    <property type="molecule type" value="Genomic_DNA"/>
</dbReference>
<dbReference type="Gene3D" id="3.30.70.1320">
    <property type="entry name" value="Multidrug efflux transporter AcrB pore domain like"/>
    <property type="match status" value="1"/>
</dbReference>
<keyword evidence="1" id="KW-1133">Transmembrane helix</keyword>
<feature type="transmembrane region" description="Helical" evidence="1">
    <location>
        <begin position="886"/>
        <end position="905"/>
    </location>
</feature>
<sequence length="1026" mass="110829">MLDFIITSALRFKGLVLLASLLILGYGAWLTSRTTFDVFPEFVPPSVTIQTEAPGFSPAEVESLVTFPIEAAMGGIPGMDSIRSQSIQGLSVVTVVFKEGSDQLADRQLLAERLTGLGATLPEQAATPTISPMVSSTMDLLKIGLVSEAASPRDLRSLADWTVSPVLLAVPGVADVTVVGGEVEELQVIPKTERMAALEVSLEDIKKAIATSIGIRGAGYVETRNQRLTLNASNPPDDPQVIRALAIRGAGQDAITVGDVTDVRYGAMPKFGDALINGKRGVLIALTSQSGANTLETTRKVEAALDDLKPLFKSRGILLMDGLHRPANFIESAIQHLSHSLWLGGLLVALVLIVFLADPKTAFISFISIPLSLLGAVIVLHFAGITLNTMTIGGLAVAVGVVVDDAIIDVENILRRLRENRAGERPCNPLKIIHEASVEVRGSVIYATFMVLAVFLPIFALSGVQGRFFQPLAIAFILAVLVSLTIAMTVTPALCMLLLAGAKFKKDPFHLRWMKNLHEFLLRKLYRFPYLVIWFALTSVIVAGWMGWDIQTELLPEFREGHFVAQAFGIPGSSLEETMRFGEKASAELLSNPNIQTVEMQAGRSERGVDTWGPERCEFHIELKPSHQDSEIEIQRQISKVFEGYPNMQSETLTFLGDRIGESLSGETAPVVVGIFGPELDQLEAPAQKIRDLMEKTHGAREVRYTGGGSSPSIDVVLNHSKLKQYGLEPIPVLEAIQASFQGIEMTRIYRGNQIIPISLRFKESDRTDVTSIKKLLITTPTRGLVHLGDIADIGIREHRTMIDHEAGKRRQVVTCSVEGRGVSDLVAELKKKINAPGFLPSGIYVTFSGAAEAESRAHFELLAATAGALILIGILLAMVFKRFSVFMIVISILPFALAGGLIALVASDQLLSLGGLIGFITLLGLSLRNGIMLMTHYEHLIRVEGCDWNLSTVLRGARERLVPVIMTTAVTGLALLPLALSPQSPGSEVEGPMALVILGGLISSTLMTLLVMPVLAGRFTKLGAD</sequence>
<dbReference type="PRINTS" id="PR00702">
    <property type="entry name" value="ACRIFLAVINRP"/>
</dbReference>
<feature type="transmembrane region" description="Helical" evidence="1">
    <location>
        <begin position="339"/>
        <end position="356"/>
    </location>
</feature>
<dbReference type="PANTHER" id="PTHR32063">
    <property type="match status" value="1"/>
</dbReference>
<dbReference type="Gene3D" id="3.30.2090.10">
    <property type="entry name" value="Multidrug efflux transporter AcrB TolC docking domain, DN and DC subdomains"/>
    <property type="match status" value="2"/>
</dbReference>
<feature type="transmembrane region" description="Helical" evidence="1">
    <location>
        <begin position="993"/>
        <end position="1017"/>
    </location>
</feature>
<dbReference type="Gene3D" id="3.30.70.1430">
    <property type="entry name" value="Multidrug efflux transporter AcrB pore domain"/>
    <property type="match status" value="2"/>
</dbReference>
<protein>
    <submittedName>
        <fullName evidence="2">Efflux RND transporter permease subunit</fullName>
    </submittedName>
</protein>
<dbReference type="RefSeq" id="WP_200271119.1">
    <property type="nucleotide sequence ID" value="NZ_JAENIJ010000019.1"/>
</dbReference>
<dbReference type="Gene3D" id="3.30.70.1440">
    <property type="entry name" value="Multidrug efflux transporter AcrB pore domain"/>
    <property type="match status" value="1"/>
</dbReference>
<dbReference type="Pfam" id="PF00873">
    <property type="entry name" value="ACR_tran"/>
    <property type="match status" value="1"/>
</dbReference>
<accession>A0A934S8D8</accession>
<evidence type="ECO:0000256" key="1">
    <source>
        <dbReference type="SAM" id="Phobius"/>
    </source>
</evidence>
<dbReference type="AlphaFoldDB" id="A0A934S8D8"/>
<feature type="transmembrane region" description="Helical" evidence="1">
    <location>
        <begin position="525"/>
        <end position="548"/>
    </location>
</feature>
<dbReference type="Proteomes" id="UP000603141">
    <property type="component" value="Unassembled WGS sequence"/>
</dbReference>
<feature type="transmembrane region" description="Helical" evidence="1">
    <location>
        <begin position="474"/>
        <end position="504"/>
    </location>
</feature>
<feature type="transmembrane region" description="Helical" evidence="1">
    <location>
        <begin position="363"/>
        <end position="383"/>
    </location>
</feature>
<dbReference type="SUPFAM" id="SSF82866">
    <property type="entry name" value="Multidrug efflux transporter AcrB transmembrane domain"/>
    <property type="match status" value="2"/>
</dbReference>
<reference evidence="2" key="1">
    <citation type="submission" date="2021-01" db="EMBL/GenBank/DDBJ databases">
        <title>Modified the classification status of verrucomicrobia.</title>
        <authorList>
            <person name="Feng X."/>
        </authorList>
    </citation>
    <scope>NUCLEOTIDE SEQUENCE</scope>
    <source>
        <strain evidence="2">KCTC 22041</strain>
    </source>
</reference>
<dbReference type="PANTHER" id="PTHR32063:SF4">
    <property type="entry name" value="SLR6043 PROTEIN"/>
    <property type="match status" value="1"/>
</dbReference>
<comment type="caution">
    <text evidence="2">The sequence shown here is derived from an EMBL/GenBank/DDBJ whole genome shotgun (WGS) entry which is preliminary data.</text>
</comment>
<organism evidence="2 3">
    <name type="scientific">Luteolibacter pohnpeiensis</name>
    <dbReference type="NCBI Taxonomy" id="454153"/>
    <lineage>
        <taxon>Bacteria</taxon>
        <taxon>Pseudomonadati</taxon>
        <taxon>Verrucomicrobiota</taxon>
        <taxon>Verrucomicrobiia</taxon>
        <taxon>Verrucomicrobiales</taxon>
        <taxon>Verrucomicrobiaceae</taxon>
        <taxon>Luteolibacter</taxon>
    </lineage>
</organism>
<dbReference type="SUPFAM" id="SSF82714">
    <property type="entry name" value="Multidrug efflux transporter AcrB TolC docking domain, DN and DC subdomains"/>
    <property type="match status" value="2"/>
</dbReference>
<dbReference type="GO" id="GO:0005886">
    <property type="term" value="C:plasma membrane"/>
    <property type="evidence" value="ECO:0007669"/>
    <property type="project" value="TreeGrafter"/>
</dbReference>
<keyword evidence="1" id="KW-0472">Membrane</keyword>
<feature type="transmembrane region" description="Helical" evidence="1">
    <location>
        <begin position="444"/>
        <end position="462"/>
    </location>
</feature>
<keyword evidence="1" id="KW-0812">Transmembrane</keyword>
<dbReference type="GO" id="GO:0042910">
    <property type="term" value="F:xenobiotic transmembrane transporter activity"/>
    <property type="evidence" value="ECO:0007669"/>
    <property type="project" value="TreeGrafter"/>
</dbReference>
<dbReference type="Gene3D" id="1.20.1640.10">
    <property type="entry name" value="Multidrug efflux transporter AcrB transmembrane domain"/>
    <property type="match status" value="2"/>
</dbReference>
<evidence type="ECO:0000313" key="2">
    <source>
        <dbReference type="EMBL" id="MBK1883215.1"/>
    </source>
</evidence>
<feature type="transmembrane region" description="Helical" evidence="1">
    <location>
        <begin position="911"/>
        <end position="928"/>
    </location>
</feature>
<keyword evidence="3" id="KW-1185">Reference proteome</keyword>
<proteinExistence type="predicted"/>
<evidence type="ECO:0000313" key="3">
    <source>
        <dbReference type="Proteomes" id="UP000603141"/>
    </source>
</evidence>
<feature type="transmembrane region" description="Helical" evidence="1">
    <location>
        <begin position="389"/>
        <end position="408"/>
    </location>
</feature>
<feature type="transmembrane region" description="Helical" evidence="1">
    <location>
        <begin position="862"/>
        <end position="881"/>
    </location>
</feature>
<name>A0A934S8D8_9BACT</name>
<dbReference type="SUPFAM" id="SSF82693">
    <property type="entry name" value="Multidrug efflux transporter AcrB pore domain, PN1, PN2, PC1 and PC2 subdomains"/>
    <property type="match status" value="2"/>
</dbReference>
<gene>
    <name evidence="2" type="ORF">JIN85_12380</name>
</gene>
<dbReference type="InterPro" id="IPR027463">
    <property type="entry name" value="AcrB_DN_DC_subdom"/>
</dbReference>
<dbReference type="InterPro" id="IPR001036">
    <property type="entry name" value="Acrflvin-R"/>
</dbReference>